<accession>A0A9D9H8R2</accession>
<dbReference type="InterPro" id="IPR052336">
    <property type="entry name" value="MlaD_Phospholipid_Transporter"/>
</dbReference>
<reference evidence="3" key="2">
    <citation type="journal article" date="2021" name="PeerJ">
        <title>Extensive microbial diversity within the chicken gut microbiome revealed by metagenomics and culture.</title>
        <authorList>
            <person name="Gilroy R."/>
            <person name="Ravi A."/>
            <person name="Getino M."/>
            <person name="Pursley I."/>
            <person name="Horton D.L."/>
            <person name="Alikhan N.F."/>
            <person name="Baker D."/>
            <person name="Gharbi K."/>
            <person name="Hall N."/>
            <person name="Watson M."/>
            <person name="Adriaenssens E.M."/>
            <person name="Foster-Nyarko E."/>
            <person name="Jarju S."/>
            <person name="Secka A."/>
            <person name="Antonio M."/>
            <person name="Oren A."/>
            <person name="Chaudhuri R.R."/>
            <person name="La Ragione R."/>
            <person name="Hildebrand F."/>
            <person name="Pallen M.J."/>
        </authorList>
    </citation>
    <scope>NUCLEOTIDE SEQUENCE</scope>
    <source>
        <strain evidence="3">G3-4614</strain>
    </source>
</reference>
<keyword evidence="1" id="KW-0812">Transmembrane</keyword>
<comment type="caution">
    <text evidence="3">The sequence shown here is derived from an EMBL/GenBank/DDBJ whole genome shotgun (WGS) entry which is preliminary data.</text>
</comment>
<dbReference type="EMBL" id="JADIMW010000088">
    <property type="protein sequence ID" value="MBO8438998.1"/>
    <property type="molecule type" value="Genomic_DNA"/>
</dbReference>
<keyword evidence="1" id="KW-1133">Transmembrane helix</keyword>
<dbReference type="InterPro" id="IPR003399">
    <property type="entry name" value="Mce/MlaD"/>
</dbReference>
<feature type="domain" description="Mce/MlaD" evidence="2">
    <location>
        <begin position="39"/>
        <end position="113"/>
    </location>
</feature>
<protein>
    <submittedName>
        <fullName evidence="3">MCE family protein</fullName>
    </submittedName>
</protein>
<sequence length="298" mass="32606">MKKMFTKEVKIAVTVILCAVILIIGIDYLKGVNIMKPVNYYNIQFDRVSGLTLSAPVEISGFQVGLVRDMKYNQNTGKIDIEIDIDKSINVPVGTYARLESDILGTSIVALYPALTAENMYQPGDTIPGVIEEGMMDSVGKDILPKVTEMLPKIDSILTGINNIVNSPELAVTVTRLDAITADLETTSGELSKFMTCQFPAIGNNIDTAVYNLKGVTSELDNANIKGIAASADTVLMNIKDITAKLNEQTNTIGLLLNERGVYDEVVNTLQSADSLLIDLRKHPKRYVHFSLFGKKDK</sequence>
<evidence type="ECO:0000313" key="4">
    <source>
        <dbReference type="Proteomes" id="UP000823636"/>
    </source>
</evidence>
<gene>
    <name evidence="3" type="ORF">IAC54_08930</name>
</gene>
<dbReference type="Pfam" id="PF02470">
    <property type="entry name" value="MlaD"/>
    <property type="match status" value="1"/>
</dbReference>
<keyword evidence="1" id="KW-0472">Membrane</keyword>
<proteinExistence type="predicted"/>
<evidence type="ECO:0000259" key="2">
    <source>
        <dbReference type="Pfam" id="PF02470"/>
    </source>
</evidence>
<feature type="transmembrane region" description="Helical" evidence="1">
    <location>
        <begin position="12"/>
        <end position="29"/>
    </location>
</feature>
<organism evidence="3 4">
    <name type="scientific">Candidatus Caccoplasma merdipullorum</name>
    <dbReference type="NCBI Taxonomy" id="2840718"/>
    <lineage>
        <taxon>Bacteria</taxon>
        <taxon>Pseudomonadati</taxon>
        <taxon>Bacteroidota</taxon>
        <taxon>Bacteroidia</taxon>
        <taxon>Bacteroidales</taxon>
        <taxon>Bacteroidaceae</taxon>
        <taxon>Bacteroidaceae incertae sedis</taxon>
        <taxon>Candidatus Caccoplasma</taxon>
    </lineage>
</organism>
<dbReference type="Proteomes" id="UP000823636">
    <property type="component" value="Unassembled WGS sequence"/>
</dbReference>
<evidence type="ECO:0000313" key="3">
    <source>
        <dbReference type="EMBL" id="MBO8438998.1"/>
    </source>
</evidence>
<reference evidence="3" key="1">
    <citation type="submission" date="2020-10" db="EMBL/GenBank/DDBJ databases">
        <authorList>
            <person name="Gilroy R."/>
        </authorList>
    </citation>
    <scope>NUCLEOTIDE SEQUENCE</scope>
    <source>
        <strain evidence="3">G3-4614</strain>
    </source>
</reference>
<evidence type="ECO:0000256" key="1">
    <source>
        <dbReference type="SAM" id="Phobius"/>
    </source>
</evidence>
<dbReference type="PANTHER" id="PTHR33371">
    <property type="entry name" value="INTERMEMBRANE PHOSPHOLIPID TRANSPORT SYSTEM BINDING PROTEIN MLAD-RELATED"/>
    <property type="match status" value="1"/>
</dbReference>
<name>A0A9D9H8R2_9BACT</name>
<dbReference type="AlphaFoldDB" id="A0A9D9H8R2"/>
<dbReference type="PANTHER" id="PTHR33371:SF4">
    <property type="entry name" value="INTERMEMBRANE PHOSPHOLIPID TRANSPORT SYSTEM BINDING PROTEIN MLAD"/>
    <property type="match status" value="1"/>
</dbReference>